<evidence type="ECO:0000313" key="2">
    <source>
        <dbReference type="EMBL" id="PWG02856.1"/>
    </source>
</evidence>
<dbReference type="EMBL" id="QFFF01000001">
    <property type="protein sequence ID" value="PWG02856.1"/>
    <property type="molecule type" value="Genomic_DNA"/>
</dbReference>
<evidence type="ECO:0000313" key="3">
    <source>
        <dbReference type="Proteomes" id="UP000245916"/>
    </source>
</evidence>
<organism evidence="2 3">
    <name type="scientific">Allosphingosinicella humi</name>
    <dbReference type="NCBI Taxonomy" id="2068657"/>
    <lineage>
        <taxon>Bacteria</taxon>
        <taxon>Pseudomonadati</taxon>
        <taxon>Pseudomonadota</taxon>
        <taxon>Alphaproteobacteria</taxon>
        <taxon>Sphingomonadales</taxon>
        <taxon>Sphingomonadaceae</taxon>
        <taxon>Allosphingosinicella</taxon>
    </lineage>
</organism>
<keyword evidence="3" id="KW-1185">Reference proteome</keyword>
<dbReference type="Proteomes" id="UP000245916">
    <property type="component" value="Unassembled WGS sequence"/>
</dbReference>
<name>A0A2U2J3D5_9SPHN</name>
<dbReference type="PROSITE" id="PS51257">
    <property type="entry name" value="PROKAR_LIPOPROTEIN"/>
    <property type="match status" value="1"/>
</dbReference>
<feature type="chain" id="PRO_5015781360" description="DUF3617 domain-containing protein" evidence="1">
    <location>
        <begin position="21"/>
        <end position="168"/>
    </location>
</feature>
<dbReference type="InterPro" id="IPR022061">
    <property type="entry name" value="DUF3617"/>
</dbReference>
<sequence>MRRLALIPLLVTAACSDATADQETPKVEVASALQPGQWEISREVTRLVATDKGKPALDQEVGSHTTFSHCLTAADAEKPDATLFAGIEGETCEYKNFYMSRGRINVSIACTPPDLGGQVMRTIDGKFTADSIEASASADTYFGAYGDVSIAAKLIGRRIGECAPDQNA</sequence>
<evidence type="ECO:0000256" key="1">
    <source>
        <dbReference type="SAM" id="SignalP"/>
    </source>
</evidence>
<dbReference type="AlphaFoldDB" id="A0A2U2J3D5"/>
<feature type="signal peptide" evidence="1">
    <location>
        <begin position="1"/>
        <end position="20"/>
    </location>
</feature>
<dbReference type="RefSeq" id="WP_109270995.1">
    <property type="nucleotide sequence ID" value="NZ_QFFF01000001.1"/>
</dbReference>
<protein>
    <recommendedName>
        <fullName evidence="4">DUF3617 domain-containing protein</fullName>
    </recommendedName>
</protein>
<evidence type="ECO:0008006" key="4">
    <source>
        <dbReference type="Google" id="ProtNLM"/>
    </source>
</evidence>
<proteinExistence type="predicted"/>
<dbReference type="Pfam" id="PF12276">
    <property type="entry name" value="DUF3617"/>
    <property type="match status" value="1"/>
</dbReference>
<reference evidence="2 3" key="1">
    <citation type="submission" date="2018-05" db="EMBL/GenBank/DDBJ databases">
        <title>Genome of Sphingosinicella humi QZX222.</title>
        <authorList>
            <person name="Qiao Z."/>
            <person name="Wang G."/>
        </authorList>
    </citation>
    <scope>NUCLEOTIDE SEQUENCE [LARGE SCALE GENOMIC DNA]</scope>
    <source>
        <strain evidence="2 3">QZX222</strain>
    </source>
</reference>
<comment type="caution">
    <text evidence="2">The sequence shown here is derived from an EMBL/GenBank/DDBJ whole genome shotgun (WGS) entry which is preliminary data.</text>
</comment>
<gene>
    <name evidence="2" type="ORF">DF286_08220</name>
</gene>
<keyword evidence="1" id="KW-0732">Signal</keyword>
<dbReference type="OrthoDB" id="7570139at2"/>
<accession>A0A2U2J3D5</accession>